<evidence type="ECO:0000256" key="3">
    <source>
        <dbReference type="ARBA" id="ARBA00033330"/>
    </source>
</evidence>
<evidence type="ECO:0000313" key="4">
    <source>
        <dbReference type="EMBL" id="CAD7447973.1"/>
    </source>
</evidence>
<proteinExistence type="inferred from homology"/>
<dbReference type="GO" id="GO:0008021">
    <property type="term" value="C:synaptic vesicle"/>
    <property type="evidence" value="ECO:0007669"/>
    <property type="project" value="TreeGrafter"/>
</dbReference>
<protein>
    <recommendedName>
        <fullName evidence="3">Biogenesis of lysosome-related organelles complex 1 subunit 7</fullName>
    </recommendedName>
</protein>
<dbReference type="Pfam" id="PF14712">
    <property type="entry name" value="Snapin_Pallidin"/>
    <property type="match status" value="1"/>
</dbReference>
<keyword evidence="2" id="KW-0175">Coiled coil</keyword>
<evidence type="ECO:0000256" key="2">
    <source>
        <dbReference type="ARBA" id="ARBA00023054"/>
    </source>
</evidence>
<dbReference type="InterPro" id="IPR028119">
    <property type="entry name" value="Snapin/Pallidin/Snn1"/>
</dbReference>
<dbReference type="AlphaFoldDB" id="A0A7R9F7A4"/>
<dbReference type="InterPro" id="IPR017246">
    <property type="entry name" value="Snapin"/>
</dbReference>
<organism evidence="4">
    <name type="scientific">Timema bartmani</name>
    <dbReference type="NCBI Taxonomy" id="61472"/>
    <lineage>
        <taxon>Eukaryota</taxon>
        <taxon>Metazoa</taxon>
        <taxon>Ecdysozoa</taxon>
        <taxon>Arthropoda</taxon>
        <taxon>Hexapoda</taxon>
        <taxon>Insecta</taxon>
        <taxon>Pterygota</taxon>
        <taxon>Neoptera</taxon>
        <taxon>Polyneoptera</taxon>
        <taxon>Phasmatodea</taxon>
        <taxon>Timematodea</taxon>
        <taxon>Timematoidea</taxon>
        <taxon>Timematidae</taxon>
        <taxon>Timema</taxon>
    </lineage>
</organism>
<dbReference type="GO" id="GO:0016079">
    <property type="term" value="P:synaptic vesicle exocytosis"/>
    <property type="evidence" value="ECO:0007669"/>
    <property type="project" value="TreeGrafter"/>
</dbReference>
<comment type="similarity">
    <text evidence="1">Belongs to the SNAPIN family.</text>
</comment>
<gene>
    <name evidence="4" type="ORF">TBIB3V08_LOCUS10266</name>
</gene>
<accession>A0A7R9F7A4</accession>
<dbReference type="GO" id="GO:0099078">
    <property type="term" value="C:BORC complex"/>
    <property type="evidence" value="ECO:0007669"/>
    <property type="project" value="TreeGrafter"/>
</dbReference>
<dbReference type="GO" id="GO:0008333">
    <property type="term" value="P:endosome to lysosome transport"/>
    <property type="evidence" value="ECO:0007669"/>
    <property type="project" value="TreeGrafter"/>
</dbReference>
<dbReference type="GO" id="GO:0006886">
    <property type="term" value="P:intracellular protein transport"/>
    <property type="evidence" value="ECO:0007669"/>
    <property type="project" value="InterPro"/>
</dbReference>
<dbReference type="GO" id="GO:2000300">
    <property type="term" value="P:regulation of synaptic vesicle exocytosis"/>
    <property type="evidence" value="ECO:0007669"/>
    <property type="project" value="TreeGrafter"/>
</dbReference>
<reference evidence="4" key="1">
    <citation type="submission" date="2020-11" db="EMBL/GenBank/DDBJ databases">
        <authorList>
            <person name="Tran Van P."/>
        </authorList>
    </citation>
    <scope>NUCLEOTIDE SEQUENCE</scope>
</reference>
<dbReference type="GO" id="GO:0007040">
    <property type="term" value="P:lysosome organization"/>
    <property type="evidence" value="ECO:0007669"/>
    <property type="project" value="TreeGrafter"/>
</dbReference>
<name>A0A7R9F7A4_9NEOP</name>
<dbReference type="GO" id="GO:0031083">
    <property type="term" value="C:BLOC-1 complex"/>
    <property type="evidence" value="ECO:0007669"/>
    <property type="project" value="InterPro"/>
</dbReference>
<dbReference type="PANTHER" id="PTHR31305">
    <property type="entry name" value="SNARE-ASSOCIATED PROTEIN SNAPIN"/>
    <property type="match status" value="1"/>
</dbReference>
<evidence type="ECO:0000256" key="1">
    <source>
        <dbReference type="ARBA" id="ARBA00006111"/>
    </source>
</evidence>
<dbReference type="EMBL" id="OD569448">
    <property type="protein sequence ID" value="CAD7447973.1"/>
    <property type="molecule type" value="Genomic_DNA"/>
</dbReference>
<dbReference type="PANTHER" id="PTHR31305:SF2">
    <property type="entry name" value="SNARE-ASSOCIATED PROTEIN SNAPIN"/>
    <property type="match status" value="1"/>
</dbReference>
<dbReference type="GO" id="GO:0000149">
    <property type="term" value="F:SNARE binding"/>
    <property type="evidence" value="ECO:0007669"/>
    <property type="project" value="TreeGrafter"/>
</dbReference>
<sequence>MSFAIAYREPYVKGLNLEAVDLVYTLSVTEANYKISQVELKQQIESLSDELKKISEVQQCPLELDLYVRKLLNAKLKITVVSNILQTAQERLNKVHQMIARESARRKTLLEPSPSCSPLEVSHTSIQ</sequence>
<dbReference type="GO" id="GO:0032418">
    <property type="term" value="P:lysosome localization"/>
    <property type="evidence" value="ECO:0007669"/>
    <property type="project" value="TreeGrafter"/>
</dbReference>